<feature type="signal peptide" evidence="7">
    <location>
        <begin position="1"/>
        <end position="20"/>
    </location>
</feature>
<comment type="subcellular location">
    <subcellularLocation>
        <location evidence="1 7">Secreted</location>
        <location evidence="1 7">Cell wall</location>
    </subcellularLocation>
</comment>
<keyword evidence="4 7" id="KW-0964">Secreted</keyword>
<keyword evidence="9" id="KW-1185">Reference proteome</keyword>
<evidence type="ECO:0000313" key="8">
    <source>
        <dbReference type="EMBL" id="OJT07048.1"/>
    </source>
</evidence>
<reference evidence="8 9" key="1">
    <citation type="submission" date="2016-10" db="EMBL/GenBank/DDBJ databases">
        <title>Genome sequence of the basidiomycete white-rot fungus Trametes pubescens.</title>
        <authorList>
            <person name="Makela M.R."/>
            <person name="Granchi Z."/>
            <person name="Peng M."/>
            <person name="De Vries R.P."/>
            <person name="Grigoriev I."/>
            <person name="Riley R."/>
            <person name="Hilden K."/>
        </authorList>
    </citation>
    <scope>NUCLEOTIDE SEQUENCE [LARGE SCALE GENOMIC DNA]</scope>
    <source>
        <strain evidence="8 9">FBCC735</strain>
    </source>
</reference>
<dbReference type="GO" id="GO:0005199">
    <property type="term" value="F:structural constituent of cell wall"/>
    <property type="evidence" value="ECO:0007669"/>
    <property type="project" value="InterPro"/>
</dbReference>
<comment type="caution">
    <text evidence="8">The sequence shown here is derived from an EMBL/GenBank/DDBJ whole genome shotgun (WGS) entry which is preliminary data.</text>
</comment>
<gene>
    <name evidence="8" type="ORF">TRAPUB_2079</name>
</gene>
<dbReference type="STRING" id="154538.A0A1M2VHK0"/>
<dbReference type="EMBL" id="MNAD01001225">
    <property type="protein sequence ID" value="OJT07048.1"/>
    <property type="molecule type" value="Genomic_DNA"/>
</dbReference>
<dbReference type="GO" id="GO:0009277">
    <property type="term" value="C:fungal-type cell wall"/>
    <property type="evidence" value="ECO:0007669"/>
    <property type="project" value="InterPro"/>
</dbReference>
<dbReference type="OrthoDB" id="4225815at2759"/>
<dbReference type="Pfam" id="PF01185">
    <property type="entry name" value="Hydrophobin"/>
    <property type="match status" value="1"/>
</dbReference>
<dbReference type="SMART" id="SM00075">
    <property type="entry name" value="HYDRO"/>
    <property type="match status" value="1"/>
</dbReference>
<dbReference type="Proteomes" id="UP000184267">
    <property type="component" value="Unassembled WGS sequence"/>
</dbReference>
<evidence type="ECO:0000256" key="3">
    <source>
        <dbReference type="ARBA" id="ARBA00022512"/>
    </source>
</evidence>
<accession>A0A1M2VHK0</accession>
<dbReference type="AlphaFoldDB" id="A0A1M2VHK0"/>
<evidence type="ECO:0000256" key="1">
    <source>
        <dbReference type="ARBA" id="ARBA00004191"/>
    </source>
</evidence>
<feature type="chain" id="PRO_5013985688" description="Hydrophobin" evidence="7">
    <location>
        <begin position="21"/>
        <end position="179"/>
    </location>
</feature>
<keyword evidence="6 7" id="KW-1015">Disulfide bond</keyword>
<dbReference type="InterPro" id="IPR001338">
    <property type="entry name" value="Class_I_Hydrophobin"/>
</dbReference>
<dbReference type="PROSITE" id="PS00956">
    <property type="entry name" value="HYDROPHOBIN"/>
    <property type="match status" value="1"/>
</dbReference>
<evidence type="ECO:0000256" key="5">
    <source>
        <dbReference type="ARBA" id="ARBA00022729"/>
    </source>
</evidence>
<keyword evidence="5 7" id="KW-0732">Signal</keyword>
<proteinExistence type="inferred from homology"/>
<dbReference type="CDD" id="cd23507">
    <property type="entry name" value="hydrophobin_I"/>
    <property type="match status" value="1"/>
</dbReference>
<evidence type="ECO:0000256" key="2">
    <source>
        <dbReference type="ARBA" id="ARBA00010446"/>
    </source>
</evidence>
<name>A0A1M2VHK0_TRAPU</name>
<organism evidence="8 9">
    <name type="scientific">Trametes pubescens</name>
    <name type="common">White-rot fungus</name>
    <dbReference type="NCBI Taxonomy" id="154538"/>
    <lineage>
        <taxon>Eukaryota</taxon>
        <taxon>Fungi</taxon>
        <taxon>Dikarya</taxon>
        <taxon>Basidiomycota</taxon>
        <taxon>Agaricomycotina</taxon>
        <taxon>Agaricomycetes</taxon>
        <taxon>Polyporales</taxon>
        <taxon>Polyporaceae</taxon>
        <taxon>Trametes</taxon>
    </lineage>
</organism>
<sequence>MISSRITAFVLGALPLLAVATPLEVRTGKCSTGPLQCCQSVQKATDPAASAALALIDVVVQDVDATVGLDCSPVTVIGVATGNSCNAQTVCCKNNNVVSTAHWQWRASRGSYADHAVHTAGRTSLPRLRPRLPLKRVAHGRVGHAFKASGASPYWGGFMGVGYLLANFPVSLLGRCWSA</sequence>
<protein>
    <recommendedName>
        <fullName evidence="7">Hydrophobin</fullName>
    </recommendedName>
</protein>
<dbReference type="InterPro" id="IPR019778">
    <property type="entry name" value="Class_I_Hydrophobin_CS"/>
</dbReference>
<evidence type="ECO:0000313" key="9">
    <source>
        <dbReference type="Proteomes" id="UP000184267"/>
    </source>
</evidence>
<evidence type="ECO:0000256" key="4">
    <source>
        <dbReference type="ARBA" id="ARBA00022525"/>
    </source>
</evidence>
<evidence type="ECO:0000256" key="6">
    <source>
        <dbReference type="ARBA" id="ARBA00023157"/>
    </source>
</evidence>
<comment type="similarity">
    <text evidence="2 7">Belongs to the fungal hydrophobin family.</text>
</comment>
<evidence type="ECO:0000256" key="7">
    <source>
        <dbReference type="RuleBase" id="RU365009"/>
    </source>
</evidence>
<keyword evidence="3 7" id="KW-0134">Cell wall</keyword>